<reference evidence="12" key="1">
    <citation type="journal article" date="2020" name="New Phytol.">
        <title>Comparative genomics reveals dynamic genome evolution in host specialist ectomycorrhizal fungi.</title>
        <authorList>
            <person name="Lofgren L.A."/>
            <person name="Nguyen N.H."/>
            <person name="Vilgalys R."/>
            <person name="Ruytinx J."/>
            <person name="Liao H.L."/>
            <person name="Branco S."/>
            <person name="Kuo A."/>
            <person name="LaButti K."/>
            <person name="Lipzen A."/>
            <person name="Andreopoulos W."/>
            <person name="Pangilinan J."/>
            <person name="Riley R."/>
            <person name="Hundley H."/>
            <person name="Na H."/>
            <person name="Barry K."/>
            <person name="Grigoriev I.V."/>
            <person name="Stajich J.E."/>
            <person name="Kennedy P.G."/>
        </authorList>
    </citation>
    <scope>NUCLEOTIDE SEQUENCE</scope>
    <source>
        <strain evidence="12">S12</strain>
    </source>
</reference>
<dbReference type="Pfam" id="PF00962">
    <property type="entry name" value="A_deaminase"/>
    <property type="match status" value="1"/>
</dbReference>
<evidence type="ECO:0000256" key="10">
    <source>
        <dbReference type="SAM" id="Phobius"/>
    </source>
</evidence>
<evidence type="ECO:0000256" key="1">
    <source>
        <dbReference type="ARBA" id="ARBA00001947"/>
    </source>
</evidence>
<dbReference type="GO" id="GO:0046872">
    <property type="term" value="F:metal ion binding"/>
    <property type="evidence" value="ECO:0007669"/>
    <property type="project" value="UniProtKB-KW"/>
</dbReference>
<evidence type="ECO:0000256" key="4">
    <source>
        <dbReference type="ARBA" id="ARBA00012784"/>
    </source>
</evidence>
<keyword evidence="8 12" id="KW-0378">Hydrolase</keyword>
<proteinExistence type="inferred from homology"/>
<dbReference type="InterPro" id="IPR001365">
    <property type="entry name" value="A_deaminase_dom"/>
</dbReference>
<evidence type="ECO:0000256" key="9">
    <source>
        <dbReference type="ARBA" id="ARBA00047764"/>
    </source>
</evidence>
<keyword evidence="13" id="KW-1185">Reference proteome</keyword>
<dbReference type="GeneID" id="64597513"/>
<dbReference type="PANTHER" id="PTHR11409:SF39">
    <property type="entry name" value="ADENOSINE DEAMINASE 2"/>
    <property type="match status" value="1"/>
</dbReference>
<organism evidence="12 13">
    <name type="scientific">Suillus plorans</name>
    <dbReference type="NCBI Taxonomy" id="116603"/>
    <lineage>
        <taxon>Eukaryota</taxon>
        <taxon>Fungi</taxon>
        <taxon>Dikarya</taxon>
        <taxon>Basidiomycota</taxon>
        <taxon>Agaricomycotina</taxon>
        <taxon>Agaricomycetes</taxon>
        <taxon>Agaricomycetidae</taxon>
        <taxon>Boletales</taxon>
        <taxon>Suillineae</taxon>
        <taxon>Suillaceae</taxon>
        <taxon>Suillus</taxon>
    </lineage>
</organism>
<gene>
    <name evidence="12" type="ORF">HD556DRAFT_1398018</name>
</gene>
<keyword evidence="10" id="KW-1133">Transmembrane helix</keyword>
<accession>A0A9P7AH27</accession>
<evidence type="ECO:0000313" key="13">
    <source>
        <dbReference type="Proteomes" id="UP000719766"/>
    </source>
</evidence>
<dbReference type="InterPro" id="IPR032466">
    <property type="entry name" value="Metal_Hydrolase"/>
</dbReference>
<feature type="domain" description="Adenosine deaminase" evidence="11">
    <location>
        <begin position="333"/>
        <end position="633"/>
    </location>
</feature>
<dbReference type="SUPFAM" id="SSF51556">
    <property type="entry name" value="Metallo-dependent hydrolases"/>
    <property type="match status" value="1"/>
</dbReference>
<comment type="similarity">
    <text evidence="3">Belongs to the metallo-dependent hydrolases superfamily. Adenosine and AMP deaminases family. ADGF subfamily.</text>
</comment>
<feature type="transmembrane region" description="Helical" evidence="10">
    <location>
        <begin position="28"/>
        <end position="48"/>
    </location>
</feature>
<evidence type="ECO:0000256" key="8">
    <source>
        <dbReference type="ARBA" id="ARBA00022801"/>
    </source>
</evidence>
<keyword evidence="10" id="KW-0812">Transmembrane</keyword>
<dbReference type="NCBIfam" id="TIGR01431">
    <property type="entry name" value="adm_rel"/>
    <property type="match status" value="1"/>
</dbReference>
<keyword evidence="10" id="KW-0472">Membrane</keyword>
<evidence type="ECO:0000256" key="3">
    <source>
        <dbReference type="ARBA" id="ARBA00006083"/>
    </source>
</evidence>
<comment type="catalytic activity">
    <reaction evidence="9">
        <text>adenosine + H2O + H(+) = inosine + NH4(+)</text>
        <dbReference type="Rhea" id="RHEA:24408"/>
        <dbReference type="ChEBI" id="CHEBI:15377"/>
        <dbReference type="ChEBI" id="CHEBI:15378"/>
        <dbReference type="ChEBI" id="CHEBI:16335"/>
        <dbReference type="ChEBI" id="CHEBI:17596"/>
        <dbReference type="ChEBI" id="CHEBI:28938"/>
        <dbReference type="EC" id="3.5.4.4"/>
    </reaction>
</comment>
<dbReference type="Gene3D" id="3.20.20.140">
    <property type="entry name" value="Metal-dependent hydrolases"/>
    <property type="match status" value="1"/>
</dbReference>
<dbReference type="Proteomes" id="UP000719766">
    <property type="component" value="Unassembled WGS sequence"/>
</dbReference>
<evidence type="ECO:0000256" key="6">
    <source>
        <dbReference type="ARBA" id="ARBA00022723"/>
    </source>
</evidence>
<sequence length="651" mass="73538">MYMCSTEDCLFRSGTTGSKRTEHQLVRYWIQFWLVSVVLPCVPVYWIAQVFRVDALIIGMAPILLLSNVVYFQQVCPSPQRFKQKSRAMRMCASERLPLEPQWESFITLSNSWNPPSSPSPLVPSPMLADYLQRREKLIAEDRALRIDHVRANYSAAEIKADKVVRSIRAKEAVSVWGADHEDIPHPYPGMEFLNAKEIIVKTDLFSKIVSKMPKGGLLHLHQNASVEARTVLDLALGHPAIHIRVPGPLDAASLETVLPKIQPIPVEQYPAADAVGITDLLYTGGWVPINKARELFDPALGGPAGFDKWVLSAFVINPSDAFKTYNTPMKIWLKFGSTFAVTDPIIRFVPIQKEYLRMCIRSSIDDGISYIEIRTSFFNKYILAEDAKTKLELRELLLIFREVINEVKVEMKAKGREDDFAGLKIIYNTLRIITVEELEAELDRCSRFKQEFPDLIAGFDLVGHEDGEECKPLIYYAEPLLRFAEQHPDIPFIFHAGETLGDGSAADMNLYDAILLGTKRIGHGFSLAKHPKLMQICREKKIAIEVCPISNEVLRLTSSMPMHPLPIIMNQGIPVVLSSDDPAMFNSMGLSFDFFQVLVASEVTGLLTLGQMARDSITYSMLDERSKRKAMDAWERRWTKFIEEVAAMSP</sequence>
<dbReference type="GO" id="GO:0046103">
    <property type="term" value="P:inosine biosynthetic process"/>
    <property type="evidence" value="ECO:0007669"/>
    <property type="project" value="TreeGrafter"/>
</dbReference>
<evidence type="ECO:0000256" key="2">
    <source>
        <dbReference type="ARBA" id="ARBA00004613"/>
    </source>
</evidence>
<dbReference type="EMBL" id="JABBWE010000059">
    <property type="protein sequence ID" value="KAG1789406.1"/>
    <property type="molecule type" value="Genomic_DNA"/>
</dbReference>
<dbReference type="AlphaFoldDB" id="A0A9P7AH27"/>
<dbReference type="EC" id="3.5.4.4" evidence="4"/>
<evidence type="ECO:0000313" key="12">
    <source>
        <dbReference type="EMBL" id="KAG1789406.1"/>
    </source>
</evidence>
<dbReference type="FunFam" id="3.20.20.140:FF:000017">
    <property type="entry name" value="Adenosine deaminase 2"/>
    <property type="match status" value="1"/>
</dbReference>
<dbReference type="InterPro" id="IPR006330">
    <property type="entry name" value="Ado/ade_deaminase"/>
</dbReference>
<protein>
    <recommendedName>
        <fullName evidence="4">adenosine deaminase</fullName>
        <ecNumber evidence="4">3.5.4.4</ecNumber>
    </recommendedName>
</protein>
<comment type="subcellular location">
    <subcellularLocation>
        <location evidence="2">Secreted</location>
    </subcellularLocation>
</comment>
<evidence type="ECO:0000256" key="5">
    <source>
        <dbReference type="ARBA" id="ARBA00022525"/>
    </source>
</evidence>
<comment type="caution">
    <text evidence="12">The sequence shown here is derived from an EMBL/GenBank/DDBJ whole genome shotgun (WGS) entry which is preliminary data.</text>
</comment>
<evidence type="ECO:0000256" key="7">
    <source>
        <dbReference type="ARBA" id="ARBA00022729"/>
    </source>
</evidence>
<dbReference type="PANTHER" id="PTHR11409">
    <property type="entry name" value="ADENOSINE DEAMINASE"/>
    <property type="match status" value="1"/>
</dbReference>
<dbReference type="GO" id="GO:0005615">
    <property type="term" value="C:extracellular space"/>
    <property type="evidence" value="ECO:0007669"/>
    <property type="project" value="InterPro"/>
</dbReference>
<evidence type="ECO:0000259" key="11">
    <source>
        <dbReference type="Pfam" id="PF00962"/>
    </source>
</evidence>
<dbReference type="OrthoDB" id="7202371at2759"/>
<dbReference type="InterPro" id="IPR006331">
    <property type="entry name" value="ADGF"/>
</dbReference>
<dbReference type="GO" id="GO:0004000">
    <property type="term" value="F:adenosine deaminase activity"/>
    <property type="evidence" value="ECO:0007669"/>
    <property type="project" value="InterPro"/>
</dbReference>
<dbReference type="GO" id="GO:0006154">
    <property type="term" value="P:adenosine catabolic process"/>
    <property type="evidence" value="ECO:0007669"/>
    <property type="project" value="InterPro"/>
</dbReference>
<keyword evidence="5" id="KW-0964">Secreted</keyword>
<comment type="cofactor">
    <cofactor evidence="1">
        <name>Zn(2+)</name>
        <dbReference type="ChEBI" id="CHEBI:29105"/>
    </cofactor>
</comment>
<dbReference type="RefSeq" id="XP_041156478.1">
    <property type="nucleotide sequence ID" value="XM_041303749.1"/>
</dbReference>
<keyword evidence="7" id="KW-0732">Signal</keyword>
<name>A0A9P7AH27_9AGAM</name>
<keyword evidence="6" id="KW-0479">Metal-binding</keyword>